<proteinExistence type="predicted"/>
<feature type="signal peptide" evidence="1">
    <location>
        <begin position="1"/>
        <end position="19"/>
    </location>
</feature>
<dbReference type="AlphaFoldDB" id="A0A1I8NX48"/>
<gene>
    <name evidence="2" type="primary">106095661</name>
</gene>
<accession>A0A1I8NX48</accession>
<evidence type="ECO:0000313" key="3">
    <source>
        <dbReference type="Proteomes" id="UP000095300"/>
    </source>
</evidence>
<sequence>MWKIFKLLLLQFAWQCLQAADYAIIGDDQTFFQACDAHDDGGTTNLKELVEFNMINEYADDMETIITNGNVTILVDIDPQVPISLEVEIYKWERGTWVDSIFSIRRPNFCATAFSPKEFWYPFIKQFPEENRVCPPKKGHVYQFKDIKNRMDFFNVTMSHDYSGKYKAIIYFIVDQYSLCLSSVVDVWSS</sequence>
<dbReference type="VEuPathDB" id="VectorBase:SCAU002809"/>
<dbReference type="SMART" id="SM00675">
    <property type="entry name" value="DM11"/>
    <property type="match status" value="1"/>
</dbReference>
<evidence type="ECO:0000313" key="2">
    <source>
        <dbReference type="EnsemblMetazoa" id="SCAU002809-PA"/>
    </source>
</evidence>
<dbReference type="OrthoDB" id="7912743at2759"/>
<dbReference type="Proteomes" id="UP000095300">
    <property type="component" value="Unassembled WGS sequence"/>
</dbReference>
<protein>
    <recommendedName>
        <fullName evidence="4">MD-2-related lipid-recognition domain-containing protein</fullName>
    </recommendedName>
</protein>
<evidence type="ECO:0008006" key="4">
    <source>
        <dbReference type="Google" id="ProtNLM"/>
    </source>
</evidence>
<name>A0A1I8NX48_STOCA</name>
<dbReference type="EnsemblMetazoa" id="SCAU002809-RA">
    <property type="protein sequence ID" value="SCAU002809-PA"/>
    <property type="gene ID" value="SCAU002809"/>
</dbReference>
<feature type="chain" id="PRO_5009325638" description="MD-2-related lipid-recognition domain-containing protein" evidence="1">
    <location>
        <begin position="20"/>
        <end position="190"/>
    </location>
</feature>
<keyword evidence="1" id="KW-0732">Signal</keyword>
<organism evidence="2 3">
    <name type="scientific">Stomoxys calcitrans</name>
    <name type="common">Stable fly</name>
    <name type="synonym">Conops calcitrans</name>
    <dbReference type="NCBI Taxonomy" id="35570"/>
    <lineage>
        <taxon>Eukaryota</taxon>
        <taxon>Metazoa</taxon>
        <taxon>Ecdysozoa</taxon>
        <taxon>Arthropoda</taxon>
        <taxon>Hexapoda</taxon>
        <taxon>Insecta</taxon>
        <taxon>Pterygota</taxon>
        <taxon>Neoptera</taxon>
        <taxon>Endopterygota</taxon>
        <taxon>Diptera</taxon>
        <taxon>Brachycera</taxon>
        <taxon>Muscomorpha</taxon>
        <taxon>Muscoidea</taxon>
        <taxon>Muscidae</taxon>
        <taxon>Stomoxys</taxon>
    </lineage>
</organism>
<evidence type="ECO:0000256" key="1">
    <source>
        <dbReference type="SAM" id="SignalP"/>
    </source>
</evidence>
<keyword evidence="3" id="KW-1185">Reference proteome</keyword>
<dbReference type="KEGG" id="scac:106095661"/>
<dbReference type="InterPro" id="IPR006601">
    <property type="entry name" value="Uncharacterised_DM11_DROME"/>
</dbReference>
<reference evidence="2" key="1">
    <citation type="submission" date="2020-05" db="UniProtKB">
        <authorList>
            <consortium name="EnsemblMetazoa"/>
        </authorList>
    </citation>
    <scope>IDENTIFICATION</scope>
    <source>
        <strain evidence="2">USDA</strain>
    </source>
</reference>